<accession>A0AAD4VS66</accession>
<dbReference type="Proteomes" id="UP001054821">
    <property type="component" value="Chromosome 5"/>
</dbReference>
<dbReference type="AlphaFoldDB" id="A0AAD4VS66"/>
<name>A0AAD4VS66_PRUDU</name>
<protein>
    <submittedName>
        <fullName evidence="1">Uncharacterized protein</fullName>
    </submittedName>
</protein>
<evidence type="ECO:0000313" key="1">
    <source>
        <dbReference type="EMBL" id="KAI5330329.1"/>
    </source>
</evidence>
<organism evidence="1 2">
    <name type="scientific">Prunus dulcis</name>
    <name type="common">Almond</name>
    <name type="synonym">Amygdalus dulcis</name>
    <dbReference type="NCBI Taxonomy" id="3755"/>
    <lineage>
        <taxon>Eukaryota</taxon>
        <taxon>Viridiplantae</taxon>
        <taxon>Streptophyta</taxon>
        <taxon>Embryophyta</taxon>
        <taxon>Tracheophyta</taxon>
        <taxon>Spermatophyta</taxon>
        <taxon>Magnoliopsida</taxon>
        <taxon>eudicotyledons</taxon>
        <taxon>Gunneridae</taxon>
        <taxon>Pentapetalae</taxon>
        <taxon>rosids</taxon>
        <taxon>fabids</taxon>
        <taxon>Rosales</taxon>
        <taxon>Rosaceae</taxon>
        <taxon>Amygdaloideae</taxon>
        <taxon>Amygdaleae</taxon>
        <taxon>Prunus</taxon>
    </lineage>
</organism>
<reference evidence="1 2" key="1">
    <citation type="journal article" date="2022" name="G3 (Bethesda)">
        <title>Whole-genome sequence and methylome profiling of the almond [Prunus dulcis (Mill.) D.A. Webb] cultivar 'Nonpareil'.</title>
        <authorList>
            <person name="D'Amico-Willman K.M."/>
            <person name="Ouma W.Z."/>
            <person name="Meulia T."/>
            <person name="Sideli G.M."/>
            <person name="Gradziel T.M."/>
            <person name="Fresnedo-Ramirez J."/>
        </authorList>
    </citation>
    <scope>NUCLEOTIDE SEQUENCE [LARGE SCALE GENOMIC DNA]</scope>
    <source>
        <strain evidence="1">Clone GOH B32 T37-40</strain>
    </source>
</reference>
<evidence type="ECO:0000313" key="2">
    <source>
        <dbReference type="Proteomes" id="UP001054821"/>
    </source>
</evidence>
<keyword evidence="2" id="KW-1185">Reference proteome</keyword>
<comment type="caution">
    <text evidence="1">The sequence shown here is derived from an EMBL/GenBank/DDBJ whole genome shotgun (WGS) entry which is preliminary data.</text>
</comment>
<dbReference type="EMBL" id="JAJFAZ020000005">
    <property type="protein sequence ID" value="KAI5330329.1"/>
    <property type="molecule type" value="Genomic_DNA"/>
</dbReference>
<gene>
    <name evidence="1" type="ORF">L3X38_029727</name>
</gene>
<proteinExistence type="predicted"/>
<sequence length="138" mass="14638">MLLHDVSALLATVASGRGNDLARVLSWGGGGLGSVERQGGLCTILHHKEHAAVTILDGWKVLSMSIVIALSNKVLKSARISFVLGQLSIGLHVKRAPEEPLGHAAAIITDVVENAETNHVISVVQKRALLQEMALRLT</sequence>